<dbReference type="AlphaFoldDB" id="A0A9Q1I0Z7"/>
<gene>
    <name evidence="1" type="ORF">COCON_G00081760</name>
</gene>
<dbReference type="Proteomes" id="UP001152803">
    <property type="component" value="Unassembled WGS sequence"/>
</dbReference>
<evidence type="ECO:0000313" key="2">
    <source>
        <dbReference type="Proteomes" id="UP001152803"/>
    </source>
</evidence>
<protein>
    <submittedName>
        <fullName evidence="1">Uncharacterized protein</fullName>
    </submittedName>
</protein>
<dbReference type="EMBL" id="JAFJMO010000005">
    <property type="protein sequence ID" value="KAJ8276424.1"/>
    <property type="molecule type" value="Genomic_DNA"/>
</dbReference>
<reference evidence="1" key="1">
    <citation type="journal article" date="2023" name="Science">
        <title>Genome structures resolve the early diversification of teleost fishes.</title>
        <authorList>
            <person name="Parey E."/>
            <person name="Louis A."/>
            <person name="Montfort J."/>
            <person name="Bouchez O."/>
            <person name="Roques C."/>
            <person name="Iampietro C."/>
            <person name="Lluch J."/>
            <person name="Castinel A."/>
            <person name="Donnadieu C."/>
            <person name="Desvignes T."/>
            <person name="Floi Bucao C."/>
            <person name="Jouanno E."/>
            <person name="Wen M."/>
            <person name="Mejri S."/>
            <person name="Dirks R."/>
            <person name="Jansen H."/>
            <person name="Henkel C."/>
            <person name="Chen W.J."/>
            <person name="Zahm M."/>
            <person name="Cabau C."/>
            <person name="Klopp C."/>
            <person name="Thompson A.W."/>
            <person name="Robinson-Rechavi M."/>
            <person name="Braasch I."/>
            <person name="Lecointre G."/>
            <person name="Bobe J."/>
            <person name="Postlethwait J.H."/>
            <person name="Berthelot C."/>
            <person name="Roest Crollius H."/>
            <person name="Guiguen Y."/>
        </authorList>
    </citation>
    <scope>NUCLEOTIDE SEQUENCE</scope>
    <source>
        <strain evidence="1">Concon-B</strain>
    </source>
</reference>
<accession>A0A9Q1I0Z7</accession>
<name>A0A9Q1I0Z7_CONCO</name>
<sequence>MCKAPVYQWTVSSFSVSVSNERHEWCKVFFAFRRHFRLGWSVKASLPWKKSFPGKLRPVRKKRGLCRMAPFPHRDSFSDSSHKHVLMVNATMRLGTCDIELTQHVMVCGDMKMQTMRCCLLGSSIGLPTARKTYANRESGLDY</sequence>
<organism evidence="1 2">
    <name type="scientific">Conger conger</name>
    <name type="common">Conger eel</name>
    <name type="synonym">Muraena conger</name>
    <dbReference type="NCBI Taxonomy" id="82655"/>
    <lineage>
        <taxon>Eukaryota</taxon>
        <taxon>Metazoa</taxon>
        <taxon>Chordata</taxon>
        <taxon>Craniata</taxon>
        <taxon>Vertebrata</taxon>
        <taxon>Euteleostomi</taxon>
        <taxon>Actinopterygii</taxon>
        <taxon>Neopterygii</taxon>
        <taxon>Teleostei</taxon>
        <taxon>Anguilliformes</taxon>
        <taxon>Congridae</taxon>
        <taxon>Conger</taxon>
    </lineage>
</organism>
<proteinExistence type="predicted"/>
<comment type="caution">
    <text evidence="1">The sequence shown here is derived from an EMBL/GenBank/DDBJ whole genome shotgun (WGS) entry which is preliminary data.</text>
</comment>
<evidence type="ECO:0000313" key="1">
    <source>
        <dbReference type="EMBL" id="KAJ8276424.1"/>
    </source>
</evidence>
<keyword evidence="2" id="KW-1185">Reference proteome</keyword>